<evidence type="ECO:0008006" key="3">
    <source>
        <dbReference type="Google" id="ProtNLM"/>
    </source>
</evidence>
<evidence type="ECO:0000313" key="2">
    <source>
        <dbReference type="Proteomes" id="UP000316313"/>
    </source>
</evidence>
<dbReference type="RefSeq" id="WP_141461533.1">
    <property type="nucleotide sequence ID" value="NZ_CP038141.1"/>
</dbReference>
<dbReference type="EMBL" id="CP038141">
    <property type="protein sequence ID" value="QDH17514.1"/>
    <property type="molecule type" value="Genomic_DNA"/>
</dbReference>
<sequence length="190" mass="21077">MTPQASFKVTTNTPATIVPQEEDYSVEWKDLGSVEAEILILSICPVNEYQDILSAFEDKEISFSSHPQVRGKKARFVSLSSSAQKNHAISFDEIEHFVNNLRSVLQSMKNLHLVLPLGVSAHIAVLEACGIPMTHLDFRSNFITFLPDGLLIGDLLHPATEEHFFSKLDDFLPHIIDSLNTKSSASLGTQ</sequence>
<dbReference type="OrthoDB" id="9787663at2"/>
<evidence type="ECO:0000313" key="1">
    <source>
        <dbReference type="EMBL" id="QDH17514.1"/>
    </source>
</evidence>
<accession>A0A4Y6UKB7</accession>
<name>A0A4Y6UKB7_9PROT</name>
<dbReference type="AlphaFoldDB" id="A0A4Y6UKB7"/>
<gene>
    <name evidence="1" type="ORF">E3D00_08020</name>
</gene>
<dbReference type="KEGG" id="ssam:E3D00_08020"/>
<proteinExistence type="predicted"/>
<reference evidence="1 2" key="1">
    <citation type="submission" date="2019-03" db="EMBL/GenBank/DDBJ databases">
        <title>The complete genome sequence of Swingsia samuiensis NBRC107927(T).</title>
        <authorList>
            <person name="Chua K.-O."/>
            <person name="Chan K.-G."/>
            <person name="See-Too W.-S."/>
        </authorList>
    </citation>
    <scope>NUCLEOTIDE SEQUENCE [LARGE SCALE GENOMIC DNA]</scope>
    <source>
        <strain evidence="1 2">AH83</strain>
    </source>
</reference>
<keyword evidence="2" id="KW-1185">Reference proteome</keyword>
<organism evidence="1 2">
    <name type="scientific">Swingsia samuiensis</name>
    <dbReference type="NCBI Taxonomy" id="1293412"/>
    <lineage>
        <taxon>Bacteria</taxon>
        <taxon>Pseudomonadati</taxon>
        <taxon>Pseudomonadota</taxon>
        <taxon>Alphaproteobacteria</taxon>
        <taxon>Acetobacterales</taxon>
        <taxon>Acetobacteraceae</taxon>
        <taxon>Swingsia</taxon>
    </lineage>
</organism>
<protein>
    <recommendedName>
        <fullName evidence="3">Uracil-DNA glycosylase-like domain-containing protein</fullName>
    </recommendedName>
</protein>
<dbReference type="Proteomes" id="UP000316313">
    <property type="component" value="Chromosome"/>
</dbReference>